<gene>
    <name evidence="3" type="ORF">Daesc_003598</name>
</gene>
<dbReference type="GO" id="GO:0019433">
    <property type="term" value="P:triglyceride catabolic process"/>
    <property type="evidence" value="ECO:0007669"/>
    <property type="project" value="TreeGrafter"/>
</dbReference>
<comment type="similarity">
    <text evidence="1">Belongs to the short-chain dehydrogenases/reductases (SDR) family.</text>
</comment>
<accession>A0AAX6MUU7</accession>
<dbReference type="InterPro" id="IPR036291">
    <property type="entry name" value="NAD(P)-bd_dom_sf"/>
</dbReference>
<dbReference type="Gene3D" id="3.40.50.720">
    <property type="entry name" value="NAD(P)-binding Rossmann-like Domain"/>
    <property type="match status" value="1"/>
</dbReference>
<dbReference type="AlphaFoldDB" id="A0AAX6MUU7"/>
<evidence type="ECO:0000256" key="1">
    <source>
        <dbReference type="ARBA" id="ARBA00006484"/>
    </source>
</evidence>
<organism evidence="3 4">
    <name type="scientific">Daldinia eschscholtzii</name>
    <dbReference type="NCBI Taxonomy" id="292717"/>
    <lineage>
        <taxon>Eukaryota</taxon>
        <taxon>Fungi</taxon>
        <taxon>Dikarya</taxon>
        <taxon>Ascomycota</taxon>
        <taxon>Pezizomycotina</taxon>
        <taxon>Sordariomycetes</taxon>
        <taxon>Xylariomycetidae</taxon>
        <taxon>Xylariales</taxon>
        <taxon>Hypoxylaceae</taxon>
        <taxon>Daldinia</taxon>
    </lineage>
</organism>
<sequence length="527" mass="59709">MSILDTKTDFDLVLGKCIGQRVEIPDLFALCPWGLEVSPPDEKLTMEVELWRSRWINDPTSLERNRIVESCLFARGIAPKAALNELITLAKYQAWLFYWDDVYDFGDFNDKYEEIVSHQEQTIELLHRSLFEKDPGSIDPAKIAPNHLTVQSIYEWASILREKSISSSLKIWFLKVLVDFCTATFYLQSAFDKRKILDLETYRKIRMDSSAVFPTLGMVLFTDQVAFPPWFFDHVSIKKAAELVNIIVWVTNDIVSARQELQCKHLDNLIPLLVHHRGITLQEAIREASKITHQAYLDFEELEPQLMQLGENRGASLIGHNVKSADIKAAVESVSKETGGIINYFISNVGRNHFMPILDEDLDTVRNLFETNFPAPIALTQTFALLLTKAKRTVRSLEIVAETLRFELAPFGVDFLEIVAGGVKTQGQTYLGNFNLLEQSLYKSIGYVVAMRAQGKEGEPRMETREYATAVVKAIKTRTTGRFWYGNNADLIKMSVTATSVPQSAMICLVGPLLLNLPTLSRISEQS</sequence>
<dbReference type="SUPFAM" id="SSF51735">
    <property type="entry name" value="NAD(P)-binding Rossmann-fold domains"/>
    <property type="match status" value="1"/>
</dbReference>
<dbReference type="Proteomes" id="UP001369815">
    <property type="component" value="Unassembled WGS sequence"/>
</dbReference>
<dbReference type="GO" id="GO:0005783">
    <property type="term" value="C:endoplasmic reticulum"/>
    <property type="evidence" value="ECO:0007669"/>
    <property type="project" value="TreeGrafter"/>
</dbReference>
<keyword evidence="2" id="KW-0560">Oxidoreductase</keyword>
<keyword evidence="4" id="KW-1185">Reference proteome</keyword>
<dbReference type="Pfam" id="PF19086">
    <property type="entry name" value="Terpene_syn_C_2"/>
    <property type="match status" value="1"/>
</dbReference>
<dbReference type="InterPro" id="IPR008949">
    <property type="entry name" value="Isoprenoid_synthase_dom_sf"/>
</dbReference>
<dbReference type="GO" id="GO:0000140">
    <property type="term" value="F:acylglycerone-phosphate reductase (NADP+) activity"/>
    <property type="evidence" value="ECO:0007669"/>
    <property type="project" value="TreeGrafter"/>
</dbReference>
<dbReference type="PANTHER" id="PTHR44169:SF6">
    <property type="entry name" value="NADPH-DEPENDENT 1-ACYLDIHYDROXYACETONE PHOSPHATE REDUCTASE"/>
    <property type="match status" value="1"/>
</dbReference>
<name>A0AAX6MUU7_9PEZI</name>
<dbReference type="SUPFAM" id="SSF48576">
    <property type="entry name" value="Terpenoid synthases"/>
    <property type="match status" value="1"/>
</dbReference>
<dbReference type="GO" id="GO:0004806">
    <property type="term" value="F:triacylglycerol lipase activity"/>
    <property type="evidence" value="ECO:0007669"/>
    <property type="project" value="TreeGrafter"/>
</dbReference>
<comment type="caution">
    <text evidence="3">The sequence shown here is derived from an EMBL/GenBank/DDBJ whole genome shotgun (WGS) entry which is preliminary data.</text>
</comment>
<proteinExistence type="inferred from homology"/>
<dbReference type="PANTHER" id="PTHR44169">
    <property type="entry name" value="NADPH-DEPENDENT 1-ACYLDIHYDROXYACETONE PHOSPHATE REDUCTASE"/>
    <property type="match status" value="1"/>
</dbReference>
<evidence type="ECO:0000256" key="2">
    <source>
        <dbReference type="ARBA" id="ARBA00023002"/>
    </source>
</evidence>
<evidence type="ECO:0008006" key="5">
    <source>
        <dbReference type="Google" id="ProtNLM"/>
    </source>
</evidence>
<evidence type="ECO:0000313" key="4">
    <source>
        <dbReference type="Proteomes" id="UP001369815"/>
    </source>
</evidence>
<dbReference type="GO" id="GO:0006654">
    <property type="term" value="P:phosphatidic acid biosynthetic process"/>
    <property type="evidence" value="ECO:0007669"/>
    <property type="project" value="TreeGrafter"/>
</dbReference>
<dbReference type="EMBL" id="JBANMG010000003">
    <property type="protein sequence ID" value="KAK6955951.1"/>
    <property type="molecule type" value="Genomic_DNA"/>
</dbReference>
<evidence type="ECO:0000313" key="3">
    <source>
        <dbReference type="EMBL" id="KAK6955951.1"/>
    </source>
</evidence>
<reference evidence="3 4" key="1">
    <citation type="journal article" date="2024" name="Front Chem Biol">
        <title>Unveiling the potential of Daldinia eschscholtzii MFLUCC 19-0629 through bioactivity and bioinformatics studies for enhanced sustainable agriculture production.</title>
        <authorList>
            <person name="Brooks S."/>
            <person name="Weaver J.A."/>
            <person name="Klomchit A."/>
            <person name="Alharthi S.A."/>
            <person name="Onlamun T."/>
            <person name="Nurani R."/>
            <person name="Vong T.K."/>
            <person name="Alberti F."/>
            <person name="Greco C."/>
        </authorList>
    </citation>
    <scope>NUCLEOTIDE SEQUENCE [LARGE SCALE GENOMIC DNA]</scope>
    <source>
        <strain evidence="3">MFLUCC 19-0629</strain>
    </source>
</reference>
<dbReference type="Gene3D" id="1.10.600.10">
    <property type="entry name" value="Farnesyl Diphosphate Synthase"/>
    <property type="match status" value="1"/>
</dbReference>
<dbReference type="GO" id="GO:0005811">
    <property type="term" value="C:lipid droplet"/>
    <property type="evidence" value="ECO:0007669"/>
    <property type="project" value="TreeGrafter"/>
</dbReference>
<protein>
    <recommendedName>
        <fullName evidence="5">Terpene synthase</fullName>
    </recommendedName>
</protein>